<evidence type="ECO:0000313" key="1">
    <source>
        <dbReference type="EMBL" id="HIQ90385.1"/>
    </source>
</evidence>
<name>A0A9D0ZS70_9FIRM</name>
<protein>
    <submittedName>
        <fullName evidence="1">Uncharacterized protein</fullName>
    </submittedName>
</protein>
<dbReference type="EMBL" id="DVFV01000040">
    <property type="protein sequence ID" value="HIQ90385.1"/>
    <property type="molecule type" value="Genomic_DNA"/>
</dbReference>
<dbReference type="AlphaFoldDB" id="A0A9D0ZS70"/>
<accession>A0A9D0ZS70</accession>
<sequence>MLKFRLLTENEMKEMSKYGFGKIPKVTDFAILSGISGNYLTKEEYYDLDRRREKDRYRWLLSSDICVYHSYVNDKGEVLDWGLSHSFPAAVDRKGNITYAICNEPGYGIRPVTVLNEDIAIGANIIDENIMENEKFLVLQYGEYIRDVVDEDLNYYLDKELDEGNIFKTSKEYYPYWRYYDVKESYCRHMPIFRKSTNENFQEYLFNGKKFVVVRTNKNSLNIGNKLHDDRRIEPDKSYWLMVEPIQWTLYMDNNLMVADEVLLCGEDSRHCLVHSPYRPRYNFDNTDNMKMDNYLNKVFAKDIIPSNSLYKKEFPRDRDSYKKLVKLLNN</sequence>
<gene>
    <name evidence="1" type="ORF">IAB27_01995</name>
</gene>
<reference evidence="1" key="2">
    <citation type="journal article" date="2021" name="PeerJ">
        <title>Extensive microbial diversity within the chicken gut microbiome revealed by metagenomics and culture.</title>
        <authorList>
            <person name="Gilroy R."/>
            <person name="Ravi A."/>
            <person name="Getino M."/>
            <person name="Pursley I."/>
            <person name="Horton D.L."/>
            <person name="Alikhan N.F."/>
            <person name="Baker D."/>
            <person name="Gharbi K."/>
            <person name="Hall N."/>
            <person name="Watson M."/>
            <person name="Adriaenssens E.M."/>
            <person name="Foster-Nyarko E."/>
            <person name="Jarju S."/>
            <person name="Secka A."/>
            <person name="Antonio M."/>
            <person name="Oren A."/>
            <person name="Chaudhuri R.R."/>
            <person name="La Ragione R."/>
            <person name="Hildebrand F."/>
            <person name="Pallen M.J."/>
        </authorList>
    </citation>
    <scope>NUCLEOTIDE SEQUENCE</scope>
    <source>
        <strain evidence="1">CHK147-3167</strain>
    </source>
</reference>
<comment type="caution">
    <text evidence="1">The sequence shown here is derived from an EMBL/GenBank/DDBJ whole genome shotgun (WGS) entry which is preliminary data.</text>
</comment>
<reference evidence="1" key="1">
    <citation type="submission" date="2020-10" db="EMBL/GenBank/DDBJ databases">
        <authorList>
            <person name="Gilroy R."/>
        </authorList>
    </citation>
    <scope>NUCLEOTIDE SEQUENCE</scope>
    <source>
        <strain evidence="1">CHK147-3167</strain>
    </source>
</reference>
<proteinExistence type="predicted"/>
<organism evidence="1 2">
    <name type="scientific">Candidatus Coprosoma intestinipullorum</name>
    <dbReference type="NCBI Taxonomy" id="2840752"/>
    <lineage>
        <taxon>Bacteria</taxon>
        <taxon>Bacillati</taxon>
        <taxon>Bacillota</taxon>
        <taxon>Bacillota incertae sedis</taxon>
        <taxon>Candidatus Coprosoma</taxon>
    </lineage>
</organism>
<dbReference type="Proteomes" id="UP000886786">
    <property type="component" value="Unassembled WGS sequence"/>
</dbReference>
<evidence type="ECO:0000313" key="2">
    <source>
        <dbReference type="Proteomes" id="UP000886786"/>
    </source>
</evidence>